<sequence>MSDRPAREITMAQALNEALHEEMAREPGVFVVGEDIAQLGGLFQVTSGLLERYGPQRVIDAPISEAAQAGAGVGAALVGCRPVIELQIADFVTLTMDQIVNHAAKWRYMSGGQVSVPMVLRGAISSGIGMAAQHSQTLEAWFVHAPGLVVVMPSTPYDAKGLLKSAIREDNPVVFLEKRLLYSRLGEVPASEYMVPIGVADVKRPGKDVTVVAYAQGVHLALQAARRVAPDGIDLEVVDIRTLRPLDLETILDSVQKTGHLVVVSEGARTGSVASEIVARVVESAWDSLRSAPVRVTAKDTPIPYAAALERAVLPQVDDVVAAVRALVEPTTAGGD</sequence>
<keyword evidence="5" id="KW-0670">Pyruvate</keyword>
<evidence type="ECO:0000256" key="3">
    <source>
        <dbReference type="ARBA" id="ARBA00023052"/>
    </source>
</evidence>
<dbReference type="FunFam" id="3.40.50.920:FF:000001">
    <property type="entry name" value="Pyruvate dehydrogenase E1 beta subunit"/>
    <property type="match status" value="1"/>
</dbReference>
<dbReference type="SMART" id="SM00861">
    <property type="entry name" value="Transket_pyr"/>
    <property type="match status" value="1"/>
</dbReference>
<gene>
    <name evidence="5" type="ORF">Gocc_2317</name>
</gene>
<reference evidence="6" key="2">
    <citation type="journal article" date="2019" name="MicrobiologyOpen">
        <title>High-quality draft genome sequence of Gaiella occulta isolated from a 150 meter deep mineral water borehole and comparison with the genome sequences of other deep-branching lineages of the phylum Actinobacteria.</title>
        <authorList>
            <person name="Severino R."/>
            <person name="Froufe H.J.C."/>
            <person name="Barroso C."/>
            <person name="Albuquerque L."/>
            <person name="Lobo-da-Cunha A."/>
            <person name="da Costa M.S."/>
            <person name="Egas C."/>
        </authorList>
    </citation>
    <scope>NUCLEOTIDE SEQUENCE [LARGE SCALE GENOMIC DNA]</scope>
    <source>
        <strain evidence="6">F2-233</strain>
    </source>
</reference>
<evidence type="ECO:0000313" key="6">
    <source>
        <dbReference type="Proteomes" id="UP000254134"/>
    </source>
</evidence>
<dbReference type="FunFam" id="3.40.50.970:FF:000001">
    <property type="entry name" value="Pyruvate dehydrogenase E1 beta subunit"/>
    <property type="match status" value="1"/>
</dbReference>
<dbReference type="AlphaFoldDB" id="A0A7M2YUI3"/>
<evidence type="ECO:0000256" key="1">
    <source>
        <dbReference type="ARBA" id="ARBA00001964"/>
    </source>
</evidence>
<dbReference type="GO" id="GO:0000287">
    <property type="term" value="F:magnesium ion binding"/>
    <property type="evidence" value="ECO:0007669"/>
    <property type="project" value="UniProtKB-ARBA"/>
</dbReference>
<organism evidence="5 6">
    <name type="scientific">Gaiella occulta</name>
    <dbReference type="NCBI Taxonomy" id="1002870"/>
    <lineage>
        <taxon>Bacteria</taxon>
        <taxon>Bacillati</taxon>
        <taxon>Actinomycetota</taxon>
        <taxon>Thermoleophilia</taxon>
        <taxon>Gaiellales</taxon>
        <taxon>Gaiellaceae</taxon>
        <taxon>Gaiella</taxon>
    </lineage>
</organism>
<dbReference type="Proteomes" id="UP000254134">
    <property type="component" value="Unassembled WGS sequence"/>
</dbReference>
<keyword evidence="2" id="KW-0560">Oxidoreductase</keyword>
<dbReference type="InterPro" id="IPR033248">
    <property type="entry name" value="Transketolase_C"/>
</dbReference>
<dbReference type="CDD" id="cd07036">
    <property type="entry name" value="TPP_PYR_E1-PDHc-beta_like"/>
    <property type="match status" value="1"/>
</dbReference>
<name>A0A7M2YUI3_9ACTN</name>
<dbReference type="RefSeq" id="WP_220150593.1">
    <property type="nucleotide sequence ID" value="NZ_QQZY01000006.1"/>
</dbReference>
<comment type="cofactor">
    <cofactor evidence="1">
        <name>thiamine diphosphate</name>
        <dbReference type="ChEBI" id="CHEBI:58937"/>
    </cofactor>
</comment>
<evidence type="ECO:0000259" key="4">
    <source>
        <dbReference type="SMART" id="SM00861"/>
    </source>
</evidence>
<reference evidence="5 6" key="1">
    <citation type="submission" date="2018-07" db="EMBL/GenBank/DDBJ databases">
        <title>High-quality-draft genome sequence of Gaiella occulta.</title>
        <authorList>
            <person name="Severino R."/>
            <person name="Froufe H.J.C."/>
            <person name="Rainey F.A."/>
            <person name="Barroso C."/>
            <person name="Albuquerque L."/>
            <person name="Lobo-Da-Cunha A."/>
            <person name="Da Costa M.S."/>
            <person name="Egas C."/>
        </authorList>
    </citation>
    <scope>NUCLEOTIDE SEQUENCE [LARGE SCALE GENOMIC DNA]</scope>
    <source>
        <strain evidence="5 6">F2-233</strain>
    </source>
</reference>
<dbReference type="Gene3D" id="3.40.50.970">
    <property type="match status" value="1"/>
</dbReference>
<dbReference type="SUPFAM" id="SSF52922">
    <property type="entry name" value="TK C-terminal domain-like"/>
    <property type="match status" value="1"/>
</dbReference>
<dbReference type="PANTHER" id="PTHR43257">
    <property type="entry name" value="PYRUVATE DEHYDROGENASE E1 COMPONENT BETA SUBUNIT"/>
    <property type="match status" value="1"/>
</dbReference>
<dbReference type="EMBL" id="QQZY01000006">
    <property type="protein sequence ID" value="RDI73753.1"/>
    <property type="molecule type" value="Genomic_DNA"/>
</dbReference>
<dbReference type="NCBIfam" id="NF006667">
    <property type="entry name" value="PRK09212.1"/>
    <property type="match status" value="1"/>
</dbReference>
<dbReference type="InterPro" id="IPR005475">
    <property type="entry name" value="Transketolase-like_Pyr-bd"/>
</dbReference>
<proteinExistence type="predicted"/>
<comment type="caution">
    <text evidence="5">The sequence shown here is derived from an EMBL/GenBank/DDBJ whole genome shotgun (WGS) entry which is preliminary data.</text>
</comment>
<keyword evidence="6" id="KW-1185">Reference proteome</keyword>
<dbReference type="Pfam" id="PF02779">
    <property type="entry name" value="Transket_pyr"/>
    <property type="match status" value="1"/>
</dbReference>
<accession>A0A7M2YUI3</accession>
<dbReference type="Pfam" id="PF02780">
    <property type="entry name" value="Transketolase_C"/>
    <property type="match status" value="1"/>
</dbReference>
<dbReference type="GO" id="GO:0016491">
    <property type="term" value="F:oxidoreductase activity"/>
    <property type="evidence" value="ECO:0007669"/>
    <property type="project" value="UniProtKB-KW"/>
</dbReference>
<keyword evidence="3" id="KW-0786">Thiamine pyrophosphate</keyword>
<dbReference type="Gene3D" id="3.40.50.920">
    <property type="match status" value="1"/>
</dbReference>
<feature type="domain" description="Transketolase-like pyrimidine-binding" evidence="4">
    <location>
        <begin position="9"/>
        <end position="184"/>
    </location>
</feature>
<dbReference type="PANTHER" id="PTHR43257:SF2">
    <property type="entry name" value="PYRUVATE DEHYDROGENASE E1 COMPONENT SUBUNIT BETA"/>
    <property type="match status" value="1"/>
</dbReference>
<evidence type="ECO:0000313" key="5">
    <source>
        <dbReference type="EMBL" id="RDI73753.1"/>
    </source>
</evidence>
<protein>
    <submittedName>
        <fullName evidence="5">Pyruvate/2-oxoglutarate dehydrogenase complex dehydrogenase (E1) component</fullName>
    </submittedName>
</protein>
<dbReference type="SUPFAM" id="SSF52518">
    <property type="entry name" value="Thiamin diphosphate-binding fold (THDP-binding)"/>
    <property type="match status" value="1"/>
</dbReference>
<evidence type="ECO:0000256" key="2">
    <source>
        <dbReference type="ARBA" id="ARBA00023002"/>
    </source>
</evidence>
<dbReference type="InterPro" id="IPR009014">
    <property type="entry name" value="Transketo_C/PFOR_II"/>
</dbReference>
<dbReference type="InterPro" id="IPR029061">
    <property type="entry name" value="THDP-binding"/>
</dbReference>